<sequence length="234" mass="26946">MEPHRHLSKNELSNKKPRVEIPPSEIGCGHYGCSHYKRRCKIIAPCCNEIFDCRFCHNESKNSIEVKLADWHDISRHDVKRVICSLCGTEQDVQQMCINCGVCMGRYFCSKCKFFDDDLSKKQFHCDECGICRNGGVENMFHCNTCGFCYSSYLKDKHKCMEKAMHTNCPICFEFLFDTTKAIALLACGHNMHLGCIRQLQQRLMYACPVCSKSFCDMSVIWEKVDEIVSCVKI</sequence>
<dbReference type="STRING" id="3847.A0A0R0KUW6"/>
<feature type="domain" description="CTCHY-type" evidence="7">
    <location>
        <begin position="104"/>
        <end position="168"/>
    </location>
</feature>
<dbReference type="GO" id="GO:0016567">
    <property type="term" value="P:protein ubiquitination"/>
    <property type="evidence" value="ECO:0000318"/>
    <property type="project" value="GO_Central"/>
</dbReference>
<dbReference type="PANTHER" id="PTHR21319">
    <property type="entry name" value="RING FINGER AND CHY ZINC FINGER DOMAIN-CONTAINING PROTEIN 1"/>
    <property type="match status" value="1"/>
</dbReference>
<dbReference type="PANTHER" id="PTHR21319:SF54">
    <property type="entry name" value="E3 UBIQUITIN-PROTEIN LIGASE RZFP34-LIKE"/>
    <property type="match status" value="1"/>
</dbReference>
<evidence type="ECO:0000313" key="8">
    <source>
        <dbReference type="EMBL" id="KRH67764.1"/>
    </source>
</evidence>
<dbReference type="OMA" id="QQMCINC"/>
<keyword evidence="2 4" id="KW-0863">Zinc-finger</keyword>
<dbReference type="PROSITE" id="PS51270">
    <property type="entry name" value="ZF_CTCHY"/>
    <property type="match status" value="1"/>
</dbReference>
<evidence type="ECO:0000256" key="1">
    <source>
        <dbReference type="ARBA" id="ARBA00022723"/>
    </source>
</evidence>
<dbReference type="SUPFAM" id="SSF161245">
    <property type="entry name" value="Zinc hairpin stack"/>
    <property type="match status" value="1"/>
</dbReference>
<feature type="domain" description="RING-type" evidence="5">
    <location>
        <begin position="169"/>
        <end position="212"/>
    </location>
</feature>
<dbReference type="GO" id="GO:0006511">
    <property type="term" value="P:ubiquitin-dependent protein catabolic process"/>
    <property type="evidence" value="ECO:0000318"/>
    <property type="project" value="GO_Central"/>
</dbReference>
<name>A0A0R0KUW6_SOYBN</name>
<keyword evidence="3" id="KW-0862">Zinc</keyword>
<dbReference type="GO" id="GO:0005634">
    <property type="term" value="C:nucleus"/>
    <property type="evidence" value="ECO:0000318"/>
    <property type="project" value="GO_Central"/>
</dbReference>
<dbReference type="SUPFAM" id="SSF161219">
    <property type="entry name" value="CHY zinc finger-like"/>
    <property type="match status" value="1"/>
</dbReference>
<dbReference type="EMBL" id="CM000836">
    <property type="protein sequence ID" value="KRH67764.1"/>
    <property type="molecule type" value="Genomic_DNA"/>
</dbReference>
<evidence type="ECO:0000313" key="10">
    <source>
        <dbReference type="Proteomes" id="UP000008827"/>
    </source>
</evidence>
<evidence type="ECO:0008006" key="11">
    <source>
        <dbReference type="Google" id="ProtNLM"/>
    </source>
</evidence>
<dbReference type="Pfam" id="PF13639">
    <property type="entry name" value="zf-RING_2"/>
    <property type="match status" value="1"/>
</dbReference>
<dbReference type="AlphaFoldDB" id="A0A0R0KUW6"/>
<dbReference type="EnsemblPlants" id="KRH67764">
    <property type="protein sequence ID" value="KRH67764"/>
    <property type="gene ID" value="GLYMA_03G185700"/>
</dbReference>
<feature type="domain" description="CHY-type" evidence="6">
    <location>
        <begin position="26"/>
        <end position="102"/>
    </location>
</feature>
<dbReference type="Pfam" id="PF05495">
    <property type="entry name" value="zf-CHY"/>
    <property type="match status" value="1"/>
</dbReference>
<evidence type="ECO:0000256" key="2">
    <source>
        <dbReference type="ARBA" id="ARBA00022771"/>
    </source>
</evidence>
<dbReference type="Gramene" id="KRH67764">
    <property type="protein sequence ID" value="KRH67764"/>
    <property type="gene ID" value="GLYMA_03G185700"/>
</dbReference>
<dbReference type="InterPro" id="IPR008913">
    <property type="entry name" value="Znf_CHY"/>
</dbReference>
<evidence type="ECO:0000259" key="7">
    <source>
        <dbReference type="PROSITE" id="PS51270"/>
    </source>
</evidence>
<evidence type="ECO:0000256" key="4">
    <source>
        <dbReference type="PROSITE-ProRule" id="PRU00601"/>
    </source>
</evidence>
<dbReference type="InterPro" id="IPR037275">
    <property type="entry name" value="Znf_CTCHY_sf"/>
</dbReference>
<evidence type="ECO:0000259" key="6">
    <source>
        <dbReference type="PROSITE" id="PS51266"/>
    </source>
</evidence>
<dbReference type="GO" id="GO:0008270">
    <property type="term" value="F:zinc ion binding"/>
    <property type="evidence" value="ECO:0007669"/>
    <property type="project" value="UniProtKB-KW"/>
</dbReference>
<proteinExistence type="predicted"/>
<dbReference type="Proteomes" id="UP000008827">
    <property type="component" value="Chromosome 3"/>
</dbReference>
<dbReference type="SMR" id="A0A0R0KUW6"/>
<evidence type="ECO:0000259" key="5">
    <source>
        <dbReference type="PROSITE" id="PS50089"/>
    </source>
</evidence>
<dbReference type="PaxDb" id="3847-GLYMA03G34290.2"/>
<dbReference type="PROSITE" id="PS51266">
    <property type="entry name" value="ZF_CHY"/>
    <property type="match status" value="1"/>
</dbReference>
<keyword evidence="10" id="KW-1185">Reference proteome</keyword>
<reference evidence="8" key="3">
    <citation type="submission" date="2018-07" db="EMBL/GenBank/DDBJ databases">
        <title>WGS assembly of Glycine max.</title>
        <authorList>
            <person name="Schmutz J."/>
            <person name="Cannon S."/>
            <person name="Schlueter J."/>
            <person name="Ma J."/>
            <person name="Mitros T."/>
            <person name="Nelson W."/>
            <person name="Hyten D."/>
            <person name="Song Q."/>
            <person name="Thelen J."/>
            <person name="Cheng J."/>
            <person name="Xu D."/>
            <person name="Hellsten U."/>
            <person name="May G."/>
            <person name="Yu Y."/>
            <person name="Sakurai T."/>
            <person name="Umezawa T."/>
            <person name="Bhattacharyya M."/>
            <person name="Sandhu D."/>
            <person name="Valliyodan B."/>
            <person name="Lindquist E."/>
            <person name="Peto M."/>
            <person name="Grant D."/>
            <person name="Shu S."/>
            <person name="Goodstein D."/>
            <person name="Barry K."/>
            <person name="Futrell-Griggs M."/>
            <person name="Abernathy B."/>
            <person name="Du J."/>
            <person name="Tian Z."/>
            <person name="Zhu L."/>
            <person name="Gill N."/>
            <person name="Joshi T."/>
            <person name="Libault M."/>
            <person name="Sethuraman A."/>
            <person name="Zhang X."/>
            <person name="Shinozaki K."/>
            <person name="Nguyen H."/>
            <person name="Wing R."/>
            <person name="Cregan P."/>
            <person name="Specht J."/>
            <person name="Grimwood J."/>
            <person name="Rokhsar D."/>
            <person name="Stacey G."/>
            <person name="Shoemaker R."/>
            <person name="Jackson S."/>
        </authorList>
    </citation>
    <scope>NUCLEOTIDE SEQUENCE</scope>
    <source>
        <tissue evidence="8">Callus</tissue>
    </source>
</reference>
<accession>A0A0R0KUW6</accession>
<dbReference type="GO" id="GO:0061630">
    <property type="term" value="F:ubiquitin protein ligase activity"/>
    <property type="evidence" value="ECO:0000318"/>
    <property type="project" value="GO_Central"/>
</dbReference>
<dbReference type="SMART" id="SM00184">
    <property type="entry name" value="RING"/>
    <property type="match status" value="1"/>
</dbReference>
<dbReference type="InterPro" id="IPR017921">
    <property type="entry name" value="Znf_CTCHY"/>
</dbReference>
<dbReference type="InParanoid" id="A0A0R0KUW6"/>
<dbReference type="InterPro" id="IPR037274">
    <property type="entry name" value="Znf_CHY_sf"/>
</dbReference>
<evidence type="ECO:0000313" key="9">
    <source>
        <dbReference type="EnsemblPlants" id="KRH67764"/>
    </source>
</evidence>
<evidence type="ECO:0000256" key="3">
    <source>
        <dbReference type="ARBA" id="ARBA00022833"/>
    </source>
</evidence>
<dbReference type="InterPro" id="IPR001841">
    <property type="entry name" value="Znf_RING"/>
</dbReference>
<reference evidence="9" key="2">
    <citation type="submission" date="2018-02" db="UniProtKB">
        <authorList>
            <consortium name="EnsemblPlants"/>
        </authorList>
    </citation>
    <scope>IDENTIFICATION</scope>
    <source>
        <strain evidence="9">Williams 82</strain>
    </source>
</reference>
<gene>
    <name evidence="8" type="ORF">GLYMA_03G185700</name>
</gene>
<protein>
    <recommendedName>
        <fullName evidence="11">CHY-type domain-containing protein</fullName>
    </recommendedName>
</protein>
<dbReference type="SUPFAM" id="SSF57850">
    <property type="entry name" value="RING/U-box"/>
    <property type="match status" value="1"/>
</dbReference>
<organism evidence="8">
    <name type="scientific">Glycine max</name>
    <name type="common">Soybean</name>
    <name type="synonym">Glycine hispida</name>
    <dbReference type="NCBI Taxonomy" id="3847"/>
    <lineage>
        <taxon>Eukaryota</taxon>
        <taxon>Viridiplantae</taxon>
        <taxon>Streptophyta</taxon>
        <taxon>Embryophyta</taxon>
        <taxon>Tracheophyta</taxon>
        <taxon>Spermatophyta</taxon>
        <taxon>Magnoliopsida</taxon>
        <taxon>eudicotyledons</taxon>
        <taxon>Gunneridae</taxon>
        <taxon>Pentapetalae</taxon>
        <taxon>rosids</taxon>
        <taxon>fabids</taxon>
        <taxon>Fabales</taxon>
        <taxon>Fabaceae</taxon>
        <taxon>Papilionoideae</taxon>
        <taxon>50 kb inversion clade</taxon>
        <taxon>NPAAA clade</taxon>
        <taxon>indigoferoid/millettioid clade</taxon>
        <taxon>Phaseoleae</taxon>
        <taxon>Glycine</taxon>
        <taxon>Glycine subgen. Soja</taxon>
    </lineage>
</organism>
<dbReference type="InterPro" id="IPR013083">
    <property type="entry name" value="Znf_RING/FYVE/PHD"/>
</dbReference>
<reference evidence="8 9" key="1">
    <citation type="journal article" date="2010" name="Nature">
        <title>Genome sequence of the palaeopolyploid soybean.</title>
        <authorList>
            <person name="Schmutz J."/>
            <person name="Cannon S.B."/>
            <person name="Schlueter J."/>
            <person name="Ma J."/>
            <person name="Mitros T."/>
            <person name="Nelson W."/>
            <person name="Hyten D.L."/>
            <person name="Song Q."/>
            <person name="Thelen J.J."/>
            <person name="Cheng J."/>
            <person name="Xu D."/>
            <person name="Hellsten U."/>
            <person name="May G.D."/>
            <person name="Yu Y."/>
            <person name="Sakurai T."/>
            <person name="Umezawa T."/>
            <person name="Bhattacharyya M.K."/>
            <person name="Sandhu D."/>
            <person name="Valliyodan B."/>
            <person name="Lindquist E."/>
            <person name="Peto M."/>
            <person name="Grant D."/>
            <person name="Shu S."/>
            <person name="Goodstein D."/>
            <person name="Barry K."/>
            <person name="Futrell-Griggs M."/>
            <person name="Abernathy B."/>
            <person name="Du J."/>
            <person name="Tian Z."/>
            <person name="Zhu L."/>
            <person name="Gill N."/>
            <person name="Joshi T."/>
            <person name="Libault M."/>
            <person name="Sethuraman A."/>
            <person name="Zhang X.-C."/>
            <person name="Shinozaki K."/>
            <person name="Nguyen H.T."/>
            <person name="Wing R.A."/>
            <person name="Cregan P."/>
            <person name="Specht J."/>
            <person name="Grimwood J."/>
            <person name="Rokhsar D."/>
            <person name="Stacey G."/>
            <person name="Shoemaker R.C."/>
            <person name="Jackson S.A."/>
        </authorList>
    </citation>
    <scope>NUCLEOTIDE SEQUENCE</scope>
    <source>
        <strain evidence="9">cv. Williams 82</strain>
        <tissue evidence="8">Callus</tissue>
    </source>
</reference>
<keyword evidence="1" id="KW-0479">Metal-binding</keyword>
<dbReference type="Gene3D" id="3.30.40.10">
    <property type="entry name" value="Zinc/RING finger domain, C3HC4 (zinc finger)"/>
    <property type="match status" value="1"/>
</dbReference>
<dbReference type="PROSITE" id="PS50089">
    <property type="entry name" value="ZF_RING_2"/>
    <property type="match status" value="1"/>
</dbReference>